<keyword evidence="9" id="KW-0418">Kinase</keyword>
<keyword evidence="15" id="KW-0539">Nucleus</keyword>
<keyword evidence="4" id="KW-0597">Phosphoprotein</keyword>
<keyword evidence="12 15" id="KW-0460">Magnesium</keyword>
<dbReference type="Proteomes" id="UP000327013">
    <property type="component" value="Unassembled WGS sequence"/>
</dbReference>
<keyword evidence="11 14" id="KW-0067">ATP-binding</keyword>
<feature type="region of interest" description="Disordered" evidence="16">
    <location>
        <begin position="1353"/>
        <end position="1375"/>
    </location>
</feature>
<dbReference type="SMART" id="SM00990">
    <property type="entry name" value="VRR_NUC"/>
    <property type="match status" value="1"/>
</dbReference>
<dbReference type="FunFam" id="3.40.1350.10:FF:000009">
    <property type="entry name" value="Fanconi-associated nuclease"/>
    <property type="match status" value="1"/>
</dbReference>
<evidence type="ECO:0000256" key="16">
    <source>
        <dbReference type="SAM" id="MobiDB-lite"/>
    </source>
</evidence>
<dbReference type="GO" id="GO:0036297">
    <property type="term" value="P:interstrand cross-link repair"/>
    <property type="evidence" value="ECO:0007669"/>
    <property type="project" value="InterPro"/>
</dbReference>
<feature type="domain" description="Protein kinase" evidence="17">
    <location>
        <begin position="1059"/>
        <end position="1314"/>
    </location>
</feature>
<keyword evidence="15" id="KW-0234">DNA repair</keyword>
<dbReference type="SUPFAM" id="SSF56112">
    <property type="entry name" value="Protein kinase-like (PK-like)"/>
    <property type="match status" value="1"/>
</dbReference>
<evidence type="ECO:0000256" key="4">
    <source>
        <dbReference type="ARBA" id="ARBA00022553"/>
    </source>
</evidence>
<feature type="compositionally biased region" description="Basic and acidic residues" evidence="16">
    <location>
        <begin position="338"/>
        <end position="350"/>
    </location>
</feature>
<keyword evidence="8 14" id="KW-0547">Nucleotide-binding</keyword>
<dbReference type="PROSITE" id="PS00108">
    <property type="entry name" value="PROTEIN_KINASE_ST"/>
    <property type="match status" value="1"/>
</dbReference>
<accession>A0A5N6L2G7</accession>
<evidence type="ECO:0000256" key="6">
    <source>
        <dbReference type="ARBA" id="ARBA00022722"/>
    </source>
</evidence>
<keyword evidence="5" id="KW-0808">Transferase</keyword>
<dbReference type="Gene3D" id="3.40.1350.10">
    <property type="match status" value="1"/>
</dbReference>
<keyword evidence="19" id="KW-1185">Reference proteome</keyword>
<gene>
    <name evidence="18" type="ORF">FH972_025808</name>
</gene>
<dbReference type="GO" id="GO:0046872">
    <property type="term" value="F:metal ion binding"/>
    <property type="evidence" value="ECO:0007669"/>
    <property type="project" value="UniProtKB-KW"/>
</dbReference>
<evidence type="ECO:0000256" key="14">
    <source>
        <dbReference type="PROSITE-ProRule" id="PRU10141"/>
    </source>
</evidence>
<dbReference type="GO" id="GO:0005634">
    <property type="term" value="C:nucleus"/>
    <property type="evidence" value="ECO:0007669"/>
    <property type="project" value="UniProtKB-SubCell"/>
</dbReference>
<evidence type="ECO:0000313" key="19">
    <source>
        <dbReference type="Proteomes" id="UP000327013"/>
    </source>
</evidence>
<dbReference type="InterPro" id="IPR033315">
    <property type="entry name" value="Fan1-like"/>
</dbReference>
<dbReference type="InterPro" id="IPR011009">
    <property type="entry name" value="Kinase-like_dom_sf"/>
</dbReference>
<name>A0A5N6L2G7_9ROSI</name>
<dbReference type="Pfam" id="PF08774">
    <property type="entry name" value="VRR_NUC"/>
    <property type="match status" value="1"/>
</dbReference>
<feature type="compositionally biased region" description="Polar residues" evidence="16">
    <location>
        <begin position="328"/>
        <end position="337"/>
    </location>
</feature>
<dbReference type="InterPro" id="IPR014883">
    <property type="entry name" value="VRR_NUC"/>
</dbReference>
<comment type="caution">
    <text evidence="18">The sequence shown here is derived from an EMBL/GenBank/DDBJ whole genome shotgun (WGS) entry which is preliminary data.</text>
</comment>
<evidence type="ECO:0000256" key="10">
    <source>
        <dbReference type="ARBA" id="ARBA00022801"/>
    </source>
</evidence>
<keyword evidence="3" id="KW-0723">Serine/threonine-protein kinase</keyword>
<keyword evidence="6 15" id="KW-0540">Nuclease</keyword>
<dbReference type="GO" id="GO:0004674">
    <property type="term" value="F:protein serine/threonine kinase activity"/>
    <property type="evidence" value="ECO:0007669"/>
    <property type="project" value="UniProtKB-KW"/>
</dbReference>
<keyword evidence="7 15" id="KW-0479">Metal-binding</keyword>
<comment type="subcellular location">
    <subcellularLocation>
        <location evidence="15">Nucleus</location>
    </subcellularLocation>
</comment>
<evidence type="ECO:0000256" key="9">
    <source>
        <dbReference type="ARBA" id="ARBA00022777"/>
    </source>
</evidence>
<dbReference type="EMBL" id="VIBQ01000070">
    <property type="protein sequence ID" value="KAB8596099.1"/>
    <property type="molecule type" value="Genomic_DNA"/>
</dbReference>
<dbReference type="Gene3D" id="1.10.510.10">
    <property type="entry name" value="Transferase(Phosphotransferase) domain 1"/>
    <property type="match status" value="1"/>
</dbReference>
<dbReference type="GO" id="GO:0017108">
    <property type="term" value="F:5'-flap endonuclease activity"/>
    <property type="evidence" value="ECO:0007669"/>
    <property type="project" value="TreeGrafter"/>
</dbReference>
<comment type="catalytic activity">
    <reaction evidence="1 15">
        <text>Hydrolytically removes 5'-nucleotides successively from the 3'-hydroxy termini of 3'-hydroxy-terminated oligonucleotides.</text>
        <dbReference type="EC" id="3.1.4.1"/>
    </reaction>
</comment>
<dbReference type="InterPro" id="IPR049125">
    <property type="entry name" value="FAN1-like_WH"/>
</dbReference>
<dbReference type="InterPro" id="IPR000719">
    <property type="entry name" value="Prot_kinase_dom"/>
</dbReference>
<dbReference type="PROSITE" id="PS50011">
    <property type="entry name" value="PROTEIN_KINASE_DOM"/>
    <property type="match status" value="1"/>
</dbReference>
<keyword evidence="13 15" id="KW-0464">Manganese</keyword>
<reference evidence="18 19" key="1">
    <citation type="submission" date="2019-06" db="EMBL/GenBank/DDBJ databases">
        <title>A chromosomal-level reference genome of Carpinus fangiana (Coryloideae, Betulaceae).</title>
        <authorList>
            <person name="Yang X."/>
            <person name="Wang Z."/>
            <person name="Zhang L."/>
            <person name="Hao G."/>
            <person name="Liu J."/>
            <person name="Yang Y."/>
        </authorList>
    </citation>
    <scope>NUCLEOTIDE SEQUENCE [LARGE SCALE GENOMIC DNA]</scope>
    <source>
        <strain evidence="18">Cfa_2016G</strain>
        <tissue evidence="18">Leaf</tissue>
    </source>
</reference>
<evidence type="ECO:0000256" key="15">
    <source>
        <dbReference type="RuleBase" id="RU365033"/>
    </source>
</evidence>
<dbReference type="EC" id="3.1.4.1" evidence="15"/>
<keyword evidence="15" id="KW-0227">DNA damage</keyword>
<dbReference type="InterPro" id="IPR049126">
    <property type="entry name" value="FAN1-like_TPR"/>
</dbReference>
<dbReference type="Pfam" id="PF21315">
    <property type="entry name" value="FAN1_HTH"/>
    <property type="match status" value="1"/>
</dbReference>
<dbReference type="PANTHER" id="PTHR15749:SF4">
    <property type="entry name" value="FANCONI-ASSOCIATED NUCLEASE 1"/>
    <property type="match status" value="1"/>
</dbReference>
<dbReference type="InterPro" id="IPR049132">
    <property type="entry name" value="FAN1-like_euk"/>
</dbReference>
<dbReference type="PANTHER" id="PTHR15749">
    <property type="entry name" value="FANCONI-ASSOCIATED NUCLEASE 1"/>
    <property type="match status" value="1"/>
</dbReference>
<dbReference type="PROSITE" id="PS00107">
    <property type="entry name" value="PROTEIN_KINASE_ATP"/>
    <property type="match status" value="1"/>
</dbReference>
<dbReference type="GO" id="GO:0005524">
    <property type="term" value="F:ATP binding"/>
    <property type="evidence" value="ECO:0007669"/>
    <property type="project" value="UniProtKB-UniRule"/>
</dbReference>
<dbReference type="CDD" id="cd05117">
    <property type="entry name" value="STKc_CAMK"/>
    <property type="match status" value="1"/>
</dbReference>
<feature type="region of interest" description="Disordered" evidence="16">
    <location>
        <begin position="91"/>
        <end position="112"/>
    </location>
</feature>
<dbReference type="Pfam" id="PF00069">
    <property type="entry name" value="Pkinase"/>
    <property type="match status" value="1"/>
</dbReference>
<organism evidence="18 19">
    <name type="scientific">Carpinus fangiana</name>
    <dbReference type="NCBI Taxonomy" id="176857"/>
    <lineage>
        <taxon>Eukaryota</taxon>
        <taxon>Viridiplantae</taxon>
        <taxon>Streptophyta</taxon>
        <taxon>Embryophyta</taxon>
        <taxon>Tracheophyta</taxon>
        <taxon>Spermatophyta</taxon>
        <taxon>Magnoliopsida</taxon>
        <taxon>eudicotyledons</taxon>
        <taxon>Gunneridae</taxon>
        <taxon>Pentapetalae</taxon>
        <taxon>rosids</taxon>
        <taxon>fabids</taxon>
        <taxon>Fagales</taxon>
        <taxon>Betulaceae</taxon>
        <taxon>Carpinus</taxon>
    </lineage>
</organism>
<evidence type="ECO:0000256" key="11">
    <source>
        <dbReference type="ARBA" id="ARBA00022840"/>
    </source>
</evidence>
<comment type="function">
    <text evidence="15">Nuclease required for the repair of DNA interstrand cross-links (ICL). Acts as a 5'-3' exonuclease that anchors at a cut end of DNA and cleaves DNA successively at every third nucleotide, allowing to excise an ICL from one strand through flanking incisions.</text>
</comment>
<feature type="region of interest" description="Disordered" evidence="16">
    <location>
        <begin position="328"/>
        <end position="360"/>
    </location>
</feature>
<feature type="compositionally biased region" description="Basic and acidic residues" evidence="16">
    <location>
        <begin position="1411"/>
        <end position="1422"/>
    </location>
</feature>
<dbReference type="InterPro" id="IPR008271">
    <property type="entry name" value="Ser/Thr_kinase_AS"/>
</dbReference>
<evidence type="ECO:0000256" key="2">
    <source>
        <dbReference type="ARBA" id="ARBA00005533"/>
    </source>
</evidence>
<keyword evidence="10 15" id="KW-0378">Hydrolase</keyword>
<dbReference type="GO" id="GO:0070336">
    <property type="term" value="F:flap-structured DNA binding"/>
    <property type="evidence" value="ECO:0007669"/>
    <property type="project" value="TreeGrafter"/>
</dbReference>
<evidence type="ECO:0000256" key="3">
    <source>
        <dbReference type="ARBA" id="ARBA00022527"/>
    </source>
</evidence>
<dbReference type="FunFam" id="1.10.510.10:FF:000449">
    <property type="entry name" value="Calcium/calmodulin-dependent protein kinase"/>
    <property type="match status" value="1"/>
</dbReference>
<feature type="binding site" evidence="14">
    <location>
        <position position="1090"/>
    </location>
    <ligand>
        <name>ATP</name>
        <dbReference type="ChEBI" id="CHEBI:30616"/>
    </ligand>
</feature>
<feature type="region of interest" description="Disordered" evidence="16">
    <location>
        <begin position="1411"/>
        <end position="1440"/>
    </location>
</feature>
<evidence type="ECO:0000256" key="12">
    <source>
        <dbReference type="ARBA" id="ARBA00022842"/>
    </source>
</evidence>
<evidence type="ECO:0000313" key="18">
    <source>
        <dbReference type="EMBL" id="KAB8596099.1"/>
    </source>
</evidence>
<dbReference type="SMART" id="SM00220">
    <property type="entry name" value="S_TKc"/>
    <property type="match status" value="1"/>
</dbReference>
<dbReference type="CDD" id="cd22326">
    <property type="entry name" value="FAN1-like"/>
    <property type="match status" value="1"/>
</dbReference>
<evidence type="ECO:0000259" key="17">
    <source>
        <dbReference type="PROSITE" id="PS50011"/>
    </source>
</evidence>
<feature type="compositionally biased region" description="Low complexity" evidence="16">
    <location>
        <begin position="23"/>
        <end position="39"/>
    </location>
</feature>
<comment type="cofactor">
    <cofactor evidence="15">
        <name>Mg(2+)</name>
        <dbReference type="ChEBI" id="CHEBI:18420"/>
    </cofactor>
    <cofactor evidence="15">
        <name>Mn(2+)</name>
        <dbReference type="ChEBI" id="CHEBI:29035"/>
    </cofactor>
</comment>
<dbReference type="FunFam" id="3.30.200.20:FF:000278">
    <property type="entry name" value="Calcium/calmodulin-dependent protein kinase II"/>
    <property type="match status" value="1"/>
</dbReference>
<evidence type="ECO:0000256" key="1">
    <source>
        <dbReference type="ARBA" id="ARBA00000983"/>
    </source>
</evidence>
<comment type="similarity">
    <text evidence="2 15">Belongs to the FAN1 family.</text>
</comment>
<dbReference type="Pfam" id="PF21170">
    <property type="entry name" value="FAN1_TPR"/>
    <property type="match status" value="1"/>
</dbReference>
<protein>
    <recommendedName>
        <fullName evidence="15">Fanconi-associated nuclease</fullName>
        <ecNumber evidence="15">3.1.4.1</ecNumber>
    </recommendedName>
</protein>
<evidence type="ECO:0000256" key="5">
    <source>
        <dbReference type="ARBA" id="ARBA00022679"/>
    </source>
</evidence>
<dbReference type="OrthoDB" id="258143at2759"/>
<proteinExistence type="inferred from homology"/>
<dbReference type="InterPro" id="IPR017441">
    <property type="entry name" value="Protein_kinase_ATP_BS"/>
</dbReference>
<feature type="region of interest" description="Disordered" evidence="16">
    <location>
        <begin position="55"/>
        <end position="79"/>
    </location>
</feature>
<sequence length="1440" mass="162505">MVLEPRNLSAYNAMLGRTSPAGSPKKTSPSEPSSISSVTPSAKIAGFFELPAAKRQKLSTAHAEGSKERKAPSKEQGQWHATNLRQEVLDSDAGSGDEDLQLDEEPRSTQTDLEQALPPIKTDRQAIAEYEDFRAQESASASGNTTLHNYLSAPREWVRGKSSIYVDAFFLALDTVLAEESHLFSQAEIHVFDEFKAMSYDAQYLYVRLFLRKTSAWFRIGKLGYYSDVADMEVATKELFVKRELPEACGRAEEQVTPGELAPPEGTELDEDVFTFADDSADHITSLEEASSLLLLDELKGIAKDAHVQGKNKSELLRALRRTSSKQTSLGFANLQRTDTEESARSETPGESRSASPAKGENRDAYFTAKILTETGPCIRLSLASFKLFERVHLVFYRSTEWTEKSLTTIILARIAKRNFPEYIVSRSANIFSSRPLLLEFEASLRTQFRIDNMLEFNGTPTRAMLEEVLDIFEEVYPRWKTLLIDEQRKEESIYMSGEGAYLRRLSPAWVYTRVVHKAAAVMGMGKFKQHEREYSLLCELLGQHLFHASRRGAWYQRKALLEEHYMGDLSPDEGRSPQEQKKHWRRIALRTCEEGLQDNLVHIIYHYDLQKRVMKLEKALKIAKRQQHEFGHALLAKPLERVVHGVRIEKTMSAGRRGSDLLGRRGAKTIWLDAREGNGECSVEAMCLSWYRDNGWKGYHSEGGIVRTLFALLFYDVLFTYVPNVFQTPFQTCPLDLHTDAFFATRMGEVNARLAEIANGEGPRLIEEVWQREQERKTCVVGLDWSFELADLLEIAQCFEGQKLATLCKVMAQEYAQRGGGVPDLFLWRTADEAGGGGSVCFAEVKSENDRLSDTQRLWIHVLTGAGIAVELCKAVASEVAAQPAGHWRRRRRRRRLVVGGWCLDVGGADWFTGGGRRWVGQQVADCGSVRRVSGGIGRWSSITSRYHPWSQARLGLLCLPIACLRSPTRHSRRDHARCHETSLSNLASRLAPSILYPHRLSSLYFNIAPSLLCAPASPFLTPPSLPMSGMHPLYYRMPANGRPISPPVSGMLNRYNYRLGRTLGAGTYGIVREAECPDGKVAVKIILKKNVKGNEQMVYDELEMLQKMNHPHIVKFHDWFESRDKYYIVTQLAIGGELFDRICEKGRFTEKDASQTIRQVLEAVDYLHNKDVVHRDLKPENLLYLTKDINSSLVLADFGIAKMLEKKNEVLTTMAGSFGYAAPEVMLRMGHGKPVDMWSLGVITYTLLCGYSPFRSENMADLIEETRSGRIVFHERYWKDVSKDAKEFIKLLLTLDPVMRPTSGQALTHRWLTGTTATDHDLVKELRSRRIRARIQMGVERVKLTKRIENIKNEADPEDQDMPGNATEAADEALASREALEKEANSTSRLSRALKADIFRAVVLAKTKEMRKQQETENIERTAAATGLIDGKPVSKSS</sequence>
<feature type="region of interest" description="Disordered" evidence="16">
    <location>
        <begin position="1"/>
        <end position="39"/>
    </location>
</feature>
<dbReference type="InterPro" id="IPR011856">
    <property type="entry name" value="tRNA_endonuc-like_dom_sf"/>
</dbReference>
<dbReference type="GO" id="GO:0008409">
    <property type="term" value="F:5'-3' exonuclease activity"/>
    <property type="evidence" value="ECO:0007669"/>
    <property type="project" value="TreeGrafter"/>
</dbReference>
<evidence type="ECO:0000256" key="13">
    <source>
        <dbReference type="ARBA" id="ARBA00023211"/>
    </source>
</evidence>
<evidence type="ECO:0000256" key="8">
    <source>
        <dbReference type="ARBA" id="ARBA00022741"/>
    </source>
</evidence>
<dbReference type="GO" id="GO:0004528">
    <property type="term" value="F:phosphodiesterase I activity"/>
    <property type="evidence" value="ECO:0007669"/>
    <property type="project" value="UniProtKB-EC"/>
</dbReference>
<feature type="compositionally biased region" description="Basic and acidic residues" evidence="16">
    <location>
        <begin position="64"/>
        <end position="73"/>
    </location>
</feature>
<evidence type="ECO:0000256" key="7">
    <source>
        <dbReference type="ARBA" id="ARBA00022723"/>
    </source>
</evidence>